<organism evidence="2 3">
    <name type="scientific">Friedmanniomyces endolithicus</name>
    <dbReference type="NCBI Taxonomy" id="329885"/>
    <lineage>
        <taxon>Eukaryota</taxon>
        <taxon>Fungi</taxon>
        <taxon>Dikarya</taxon>
        <taxon>Ascomycota</taxon>
        <taxon>Pezizomycotina</taxon>
        <taxon>Dothideomycetes</taxon>
        <taxon>Dothideomycetidae</taxon>
        <taxon>Mycosphaerellales</taxon>
        <taxon>Teratosphaeriaceae</taxon>
        <taxon>Friedmanniomyces</taxon>
    </lineage>
</organism>
<dbReference type="EMBL" id="NAJP01000027">
    <property type="protein sequence ID" value="TKA41588.1"/>
    <property type="molecule type" value="Genomic_DNA"/>
</dbReference>
<dbReference type="Proteomes" id="UP000310066">
    <property type="component" value="Unassembled WGS sequence"/>
</dbReference>
<name>A0A4U0UZB3_9PEZI</name>
<feature type="region of interest" description="Disordered" evidence="1">
    <location>
        <begin position="164"/>
        <end position="230"/>
    </location>
</feature>
<feature type="compositionally biased region" description="Polar residues" evidence="1">
    <location>
        <begin position="69"/>
        <end position="86"/>
    </location>
</feature>
<protein>
    <submittedName>
        <fullName evidence="2">Uncharacterized protein</fullName>
    </submittedName>
</protein>
<accession>A0A4U0UZB3</accession>
<comment type="caution">
    <text evidence="2">The sequence shown here is derived from an EMBL/GenBank/DDBJ whole genome shotgun (WGS) entry which is preliminary data.</text>
</comment>
<dbReference type="AlphaFoldDB" id="A0A4U0UZB3"/>
<feature type="region of interest" description="Disordered" evidence="1">
    <location>
        <begin position="1"/>
        <end position="125"/>
    </location>
</feature>
<proteinExistence type="predicted"/>
<feature type="compositionally biased region" description="Low complexity" evidence="1">
    <location>
        <begin position="104"/>
        <end position="115"/>
    </location>
</feature>
<sequence>MRRGPQDYTLPAQRQRDEAKGNKPVPTPMAKVRSDWQGESREVLLEKPDMLPAGVRELPRAHLVPPRPSSQAKSNQAFKAQASSGDGTKRKREAEGRLPPPSFPTTTPATLFPARPAYPRPPADPVQGRVMSFSWSWDTEQYTHTYASGAAVIVQPGHETAATVHTGQNTQSHQPAGRPMRRGGLRGGLASSHPRPEQTTMDPNPTPGRISPGQREAKRPRNIPTTQALAAVPLLVSTPQTTMELKHSGLAKLQLDEAEDDPNLEYQSD</sequence>
<reference evidence="2 3" key="1">
    <citation type="submission" date="2017-03" db="EMBL/GenBank/DDBJ databases">
        <title>Genomes of endolithic fungi from Antarctica.</title>
        <authorList>
            <person name="Coleine C."/>
            <person name="Masonjones S."/>
            <person name="Stajich J.E."/>
        </authorList>
    </citation>
    <scope>NUCLEOTIDE SEQUENCE [LARGE SCALE GENOMIC DNA]</scope>
    <source>
        <strain evidence="2 3">CCFEE 5311</strain>
    </source>
</reference>
<feature type="compositionally biased region" description="Polar residues" evidence="1">
    <location>
        <begin position="164"/>
        <end position="174"/>
    </location>
</feature>
<evidence type="ECO:0000313" key="3">
    <source>
        <dbReference type="Proteomes" id="UP000310066"/>
    </source>
</evidence>
<evidence type="ECO:0000313" key="2">
    <source>
        <dbReference type="EMBL" id="TKA41588.1"/>
    </source>
</evidence>
<evidence type="ECO:0000256" key="1">
    <source>
        <dbReference type="SAM" id="MobiDB-lite"/>
    </source>
</evidence>
<feature type="compositionally biased region" description="Basic and acidic residues" evidence="1">
    <location>
        <begin position="32"/>
        <end position="49"/>
    </location>
</feature>
<gene>
    <name evidence="2" type="ORF">B0A54_06476</name>
</gene>